<sequence length="568" mass="59235">MALKRRTKWLVVLAVVLVAGGGGTYAFISKSDKPTSAAQSVASTIKVQKGNIRLSVSGTSQFATQNLQNITAPADGTIKTLKLARSQPVKQGDILVEVSNATLEASLKDAITNYDNLVQELNDLTKQQQNLRIVAPTDGKLSLGNLDVGSTLNKNVKVGTVTVNSTLIAKIPFPLEEAAQFKAGDAVDLTITGYSLTKTGKVQSVGKELKADASGNRLVDVEIAIENDGTMDAGMDATGSVILNGREIKGKGTAKLEAIRTVAFLSETSGTISELRKKTGDAVKAGEVIAVVVNDTLKDSIASKQASVDRQKNTVEQAQKRVDELTVRAPFDGVFSTDFANQRQNVLARFPIGAAVDQGALFGGVASLDVMTLPIQVDELDLSSIKPGLKAEVSVDAISGRKFAGEVLQVSTVGTTTNGVTYYDAIVAVENKEQALKYGMTGTAEILIQDKKDVLTLPVEALRIQRGSATVTIKKPDGTTQENVPVKIGIRSKTSVEITEGLKEGDEVVLPTRRSSGNGSQQQIDALRQQFQQGGGFPAGGGGAAGPGGGGGTFQIQQGGGGGGGGGR</sequence>
<dbReference type="InterPro" id="IPR058647">
    <property type="entry name" value="BSH_CzcB-like"/>
</dbReference>
<organism evidence="10 11">
    <name type="scientific">Paenibacillus hemerocallicola</name>
    <dbReference type="NCBI Taxonomy" id="1172614"/>
    <lineage>
        <taxon>Bacteria</taxon>
        <taxon>Bacillati</taxon>
        <taxon>Bacillota</taxon>
        <taxon>Bacilli</taxon>
        <taxon>Bacillales</taxon>
        <taxon>Paenibacillaceae</taxon>
        <taxon>Paenibacillus</taxon>
    </lineage>
</organism>
<dbReference type="Gene3D" id="2.40.420.20">
    <property type="match status" value="1"/>
</dbReference>
<dbReference type="GO" id="GO:0016020">
    <property type="term" value="C:membrane"/>
    <property type="evidence" value="ECO:0007669"/>
    <property type="project" value="InterPro"/>
</dbReference>
<gene>
    <name evidence="10" type="ORF">FE784_11395</name>
</gene>
<dbReference type="PANTHER" id="PTHR32347">
    <property type="entry name" value="EFFLUX SYSTEM COMPONENT YKNX-RELATED"/>
    <property type="match status" value="1"/>
</dbReference>
<dbReference type="Pfam" id="PF25990">
    <property type="entry name" value="Beta-barrel_YknX"/>
    <property type="match status" value="1"/>
</dbReference>
<name>A0A5C4TBM0_9BACL</name>
<feature type="region of interest" description="Disordered" evidence="5">
    <location>
        <begin position="532"/>
        <end position="568"/>
    </location>
</feature>
<dbReference type="Gene3D" id="2.40.30.170">
    <property type="match status" value="1"/>
</dbReference>
<feature type="coiled-coil region" evidence="4">
    <location>
        <begin position="301"/>
        <end position="328"/>
    </location>
</feature>
<evidence type="ECO:0000256" key="1">
    <source>
        <dbReference type="ARBA" id="ARBA00004196"/>
    </source>
</evidence>
<dbReference type="Proteomes" id="UP000307943">
    <property type="component" value="Unassembled WGS sequence"/>
</dbReference>
<dbReference type="RefSeq" id="WP_139602324.1">
    <property type="nucleotide sequence ID" value="NZ_VDCQ01000012.1"/>
</dbReference>
<accession>A0A5C4TBM0</accession>
<dbReference type="PANTHER" id="PTHR32347:SF14">
    <property type="entry name" value="EFFLUX SYSTEM COMPONENT YKNX-RELATED"/>
    <property type="match status" value="1"/>
</dbReference>
<dbReference type="GO" id="GO:0030313">
    <property type="term" value="C:cell envelope"/>
    <property type="evidence" value="ECO:0007669"/>
    <property type="project" value="UniProtKB-SubCell"/>
</dbReference>
<dbReference type="Pfam" id="PF25967">
    <property type="entry name" value="RND-MFP_C"/>
    <property type="match status" value="1"/>
</dbReference>
<evidence type="ECO:0000259" key="8">
    <source>
        <dbReference type="Pfam" id="PF25973"/>
    </source>
</evidence>
<dbReference type="AlphaFoldDB" id="A0A5C4TBM0"/>
<comment type="similarity">
    <text evidence="2">Belongs to the membrane fusion protein (MFP) (TC 8.A.1) family.</text>
</comment>
<evidence type="ECO:0000259" key="6">
    <source>
        <dbReference type="Pfam" id="PF25917"/>
    </source>
</evidence>
<dbReference type="SUPFAM" id="SSF111369">
    <property type="entry name" value="HlyD-like secretion proteins"/>
    <property type="match status" value="2"/>
</dbReference>
<dbReference type="InterPro" id="IPR006143">
    <property type="entry name" value="RND_pump_MFP"/>
</dbReference>
<protein>
    <submittedName>
        <fullName evidence="10">Efflux RND transporter periplasmic adaptor subunit</fullName>
    </submittedName>
</protein>
<evidence type="ECO:0000313" key="10">
    <source>
        <dbReference type="EMBL" id="TNJ66272.1"/>
    </source>
</evidence>
<evidence type="ECO:0000256" key="2">
    <source>
        <dbReference type="ARBA" id="ARBA00009477"/>
    </source>
</evidence>
<comment type="subcellular location">
    <subcellularLocation>
        <location evidence="1">Cell envelope</location>
    </subcellularLocation>
</comment>
<evidence type="ECO:0000259" key="9">
    <source>
        <dbReference type="Pfam" id="PF25990"/>
    </source>
</evidence>
<dbReference type="Pfam" id="PF25917">
    <property type="entry name" value="BSH_RND"/>
    <property type="match status" value="1"/>
</dbReference>
<feature type="domain" description="CzcB-like barrel-sandwich hybrid" evidence="8">
    <location>
        <begin position="261"/>
        <end position="334"/>
    </location>
</feature>
<dbReference type="InterPro" id="IPR058625">
    <property type="entry name" value="MdtA-like_BSH"/>
</dbReference>
<dbReference type="Gene3D" id="2.40.50.100">
    <property type="match status" value="2"/>
</dbReference>
<evidence type="ECO:0000313" key="11">
    <source>
        <dbReference type="Proteomes" id="UP000307943"/>
    </source>
</evidence>
<dbReference type="InterPro" id="IPR050465">
    <property type="entry name" value="UPF0194_transport"/>
</dbReference>
<evidence type="ECO:0000259" key="7">
    <source>
        <dbReference type="Pfam" id="PF25967"/>
    </source>
</evidence>
<feature type="domain" description="YknX-like beta-barrel" evidence="9">
    <location>
        <begin position="376"/>
        <end position="446"/>
    </location>
</feature>
<dbReference type="EMBL" id="VDCQ01000012">
    <property type="protein sequence ID" value="TNJ66272.1"/>
    <property type="molecule type" value="Genomic_DNA"/>
</dbReference>
<keyword evidence="11" id="KW-1185">Reference proteome</keyword>
<dbReference type="NCBIfam" id="TIGR01730">
    <property type="entry name" value="RND_mfp"/>
    <property type="match status" value="1"/>
</dbReference>
<evidence type="ECO:0000256" key="4">
    <source>
        <dbReference type="SAM" id="Coils"/>
    </source>
</evidence>
<feature type="coiled-coil region" evidence="4">
    <location>
        <begin position="100"/>
        <end position="134"/>
    </location>
</feature>
<dbReference type="InterPro" id="IPR058627">
    <property type="entry name" value="MdtA-like_C"/>
</dbReference>
<dbReference type="Pfam" id="PF25973">
    <property type="entry name" value="BSH_CzcB"/>
    <property type="match status" value="1"/>
</dbReference>
<keyword evidence="3 4" id="KW-0175">Coiled coil</keyword>
<evidence type="ECO:0000256" key="5">
    <source>
        <dbReference type="SAM" id="MobiDB-lite"/>
    </source>
</evidence>
<feature type="compositionally biased region" description="Gly residues" evidence="5">
    <location>
        <begin position="533"/>
        <end position="568"/>
    </location>
</feature>
<dbReference type="OrthoDB" id="2461559at2"/>
<dbReference type="GO" id="GO:0022857">
    <property type="term" value="F:transmembrane transporter activity"/>
    <property type="evidence" value="ECO:0007669"/>
    <property type="project" value="InterPro"/>
</dbReference>
<feature type="domain" description="Multidrug resistance protein MdtA-like barrel-sandwich hybrid" evidence="6">
    <location>
        <begin position="69"/>
        <end position="163"/>
    </location>
</feature>
<proteinExistence type="inferred from homology"/>
<evidence type="ECO:0000256" key="3">
    <source>
        <dbReference type="ARBA" id="ARBA00023054"/>
    </source>
</evidence>
<comment type="caution">
    <text evidence="10">The sequence shown here is derived from an EMBL/GenBank/DDBJ whole genome shotgun (WGS) entry which is preliminary data.</text>
</comment>
<dbReference type="InterPro" id="IPR058636">
    <property type="entry name" value="Beta-barrel_YknX"/>
</dbReference>
<reference evidence="10 11" key="1">
    <citation type="submission" date="2019-05" db="EMBL/GenBank/DDBJ databases">
        <title>We sequenced the genome of Paenibacillus hemerocallicola KCTC 33185 for further insight into its adaptation and study the phylogeny of Paenibacillus.</title>
        <authorList>
            <person name="Narsing Rao M.P."/>
        </authorList>
    </citation>
    <scope>NUCLEOTIDE SEQUENCE [LARGE SCALE GENOMIC DNA]</scope>
    <source>
        <strain evidence="10 11">KCTC 33185</strain>
    </source>
</reference>
<feature type="domain" description="Multidrug resistance protein MdtA-like C-terminal permuted SH3" evidence="7">
    <location>
        <begin position="453"/>
        <end position="509"/>
    </location>
</feature>